<comment type="similarity">
    <text evidence="1">Belongs to the SPIRAL1 family.</text>
</comment>
<name>A0AAD5H5N0_9CHLO</name>
<feature type="region of interest" description="Disordered" evidence="2">
    <location>
        <begin position="112"/>
        <end position="138"/>
    </location>
</feature>
<dbReference type="Proteomes" id="UP001205105">
    <property type="component" value="Unassembled WGS sequence"/>
</dbReference>
<dbReference type="EMBL" id="JADXDR010000020">
    <property type="protein sequence ID" value="KAI7845194.1"/>
    <property type="molecule type" value="Genomic_DNA"/>
</dbReference>
<dbReference type="GO" id="GO:0010005">
    <property type="term" value="C:cortical microtubule, transverse to long axis"/>
    <property type="evidence" value="ECO:0007669"/>
    <property type="project" value="TreeGrafter"/>
</dbReference>
<proteinExistence type="inferred from homology"/>
<dbReference type="GO" id="GO:0043622">
    <property type="term" value="P:cortical microtubule organization"/>
    <property type="evidence" value="ECO:0007669"/>
    <property type="project" value="InterPro"/>
</dbReference>
<feature type="region of interest" description="Disordered" evidence="2">
    <location>
        <begin position="152"/>
        <end position="205"/>
    </location>
</feature>
<dbReference type="InterPro" id="IPR039613">
    <property type="entry name" value="SPR1/2/3/4/5"/>
</dbReference>
<feature type="domain" description="SAP" evidence="3">
    <location>
        <begin position="12"/>
        <end position="46"/>
    </location>
</feature>
<evidence type="ECO:0000256" key="1">
    <source>
        <dbReference type="ARBA" id="ARBA00009656"/>
    </source>
</evidence>
<organism evidence="4 5">
    <name type="scientific">Chlorella ohadii</name>
    <dbReference type="NCBI Taxonomy" id="2649997"/>
    <lineage>
        <taxon>Eukaryota</taxon>
        <taxon>Viridiplantae</taxon>
        <taxon>Chlorophyta</taxon>
        <taxon>core chlorophytes</taxon>
        <taxon>Trebouxiophyceae</taxon>
        <taxon>Chlorellales</taxon>
        <taxon>Chlorellaceae</taxon>
        <taxon>Chlorella clade</taxon>
        <taxon>Chlorella</taxon>
    </lineage>
</organism>
<evidence type="ECO:0000256" key="2">
    <source>
        <dbReference type="SAM" id="MobiDB-lite"/>
    </source>
</evidence>
<gene>
    <name evidence="4" type="ORF">COHA_001238</name>
</gene>
<dbReference type="InterPro" id="IPR003034">
    <property type="entry name" value="SAP_dom"/>
</dbReference>
<dbReference type="PANTHER" id="PTHR33403">
    <property type="entry name" value="SPR1"/>
    <property type="match status" value="1"/>
</dbReference>
<dbReference type="PANTHER" id="PTHR33403:SF31">
    <property type="entry name" value="PROTEIN SPIRAL1-LIKE 1"/>
    <property type="match status" value="1"/>
</dbReference>
<reference evidence="4" key="1">
    <citation type="submission" date="2020-11" db="EMBL/GenBank/DDBJ databases">
        <title>Chlorella ohadii genome sequencing and assembly.</title>
        <authorList>
            <person name="Murik O."/>
            <person name="Treves H."/>
            <person name="Kedem I."/>
            <person name="Shotland Y."/>
            <person name="Kaplan A."/>
        </authorList>
    </citation>
    <scope>NUCLEOTIDE SEQUENCE</scope>
    <source>
        <strain evidence="4">1</strain>
    </source>
</reference>
<feature type="compositionally biased region" description="Gly residues" evidence="2">
    <location>
        <begin position="196"/>
        <end position="205"/>
    </location>
</feature>
<evidence type="ECO:0000313" key="5">
    <source>
        <dbReference type="Proteomes" id="UP001205105"/>
    </source>
</evidence>
<comment type="caution">
    <text evidence="4">The sequence shown here is derived from an EMBL/GenBank/DDBJ whole genome shotgun (WGS) entry which is preliminary data.</text>
</comment>
<feature type="compositionally biased region" description="Polar residues" evidence="2">
    <location>
        <begin position="168"/>
        <end position="182"/>
    </location>
</feature>
<evidence type="ECO:0000313" key="4">
    <source>
        <dbReference type="EMBL" id="KAI7845194.1"/>
    </source>
</evidence>
<sequence length="205" mass="20880">MAPTATEVGELLKPLLLKDLRIQCRARGINPGGSREALLERVRDHMLETGNLDLAAEFNGEVAIGVPQAKAASGQPDGPIGVANNNYVRDQGQNVGNFITDRPSSRVLAPPGGVTSWSLGGDMAPPAPKPRPAAGPASHPVELTAVATAEPVAPAAPSSEGGGEGVGLNNNYSRPQGQNVGNFITDKPSSRVLAPPGGGSSIVFG</sequence>
<evidence type="ECO:0000259" key="3">
    <source>
        <dbReference type="PROSITE" id="PS50800"/>
    </source>
</evidence>
<dbReference type="PROSITE" id="PS50800">
    <property type="entry name" value="SAP"/>
    <property type="match status" value="1"/>
</dbReference>
<accession>A0AAD5H5N0</accession>
<keyword evidence="5" id="KW-1185">Reference proteome</keyword>
<dbReference type="AlphaFoldDB" id="A0AAD5H5N0"/>
<protein>
    <recommendedName>
        <fullName evidence="3">SAP domain-containing protein</fullName>
    </recommendedName>
</protein>